<protein>
    <submittedName>
        <fullName evidence="2">Uncharacterized protein</fullName>
    </submittedName>
</protein>
<dbReference type="EMBL" id="HACA01025640">
    <property type="protein sequence ID" value="CDW43001.1"/>
    <property type="molecule type" value="Transcribed_RNA"/>
</dbReference>
<accession>A0A0K2UZ57</accession>
<organism evidence="2">
    <name type="scientific">Lepeophtheirus salmonis</name>
    <name type="common">Salmon louse</name>
    <name type="synonym">Caligus salmonis</name>
    <dbReference type="NCBI Taxonomy" id="72036"/>
    <lineage>
        <taxon>Eukaryota</taxon>
        <taxon>Metazoa</taxon>
        <taxon>Ecdysozoa</taxon>
        <taxon>Arthropoda</taxon>
        <taxon>Crustacea</taxon>
        <taxon>Multicrustacea</taxon>
        <taxon>Hexanauplia</taxon>
        <taxon>Copepoda</taxon>
        <taxon>Siphonostomatoida</taxon>
        <taxon>Caligidae</taxon>
        <taxon>Lepeophtheirus</taxon>
    </lineage>
</organism>
<evidence type="ECO:0000313" key="2">
    <source>
        <dbReference type="EMBL" id="CDW43001.1"/>
    </source>
</evidence>
<proteinExistence type="predicted"/>
<evidence type="ECO:0000256" key="1">
    <source>
        <dbReference type="SAM" id="MobiDB-lite"/>
    </source>
</evidence>
<dbReference type="AlphaFoldDB" id="A0A0K2UZ57"/>
<reference evidence="2" key="1">
    <citation type="submission" date="2014-05" db="EMBL/GenBank/DDBJ databases">
        <authorList>
            <person name="Chronopoulou M."/>
        </authorList>
    </citation>
    <scope>NUCLEOTIDE SEQUENCE</scope>
    <source>
        <tissue evidence="2">Whole organism</tissue>
    </source>
</reference>
<name>A0A0K2UZ57_LEPSM</name>
<sequence>MKKVNQSKVSNINTSQFFVE</sequence>
<feature type="region of interest" description="Disordered" evidence="1">
    <location>
        <begin position="1"/>
        <end position="20"/>
    </location>
</feature>